<keyword evidence="5 8" id="KW-0812">Transmembrane</keyword>
<feature type="transmembrane region" description="Helical" evidence="8">
    <location>
        <begin position="15"/>
        <end position="33"/>
    </location>
</feature>
<dbReference type="GO" id="GO:0005737">
    <property type="term" value="C:cytoplasm"/>
    <property type="evidence" value="ECO:0007669"/>
    <property type="project" value="TreeGrafter"/>
</dbReference>
<dbReference type="OMA" id="NCAWVDR"/>
<dbReference type="GeneID" id="111611989"/>
<evidence type="ECO:0000313" key="10">
    <source>
        <dbReference type="Proteomes" id="UP000002852"/>
    </source>
</evidence>
<dbReference type="InterPro" id="IPR008166">
    <property type="entry name" value="Glyco_transf_92"/>
</dbReference>
<dbReference type="InParanoid" id="A0A3B5Q4B1"/>
<evidence type="ECO:0000256" key="7">
    <source>
        <dbReference type="ARBA" id="ARBA00023136"/>
    </source>
</evidence>
<evidence type="ECO:0000313" key="9">
    <source>
        <dbReference type="Ensembl" id="ENSXMAP00000025945.1"/>
    </source>
</evidence>
<dbReference type="PANTHER" id="PTHR21461:SF52">
    <property type="entry name" value="GLYCOSYLTRANSFERASE FAMILY 92 PROTEIN"/>
    <property type="match status" value="1"/>
</dbReference>
<dbReference type="Pfam" id="PF01697">
    <property type="entry name" value="Glyco_transf_92"/>
    <property type="match status" value="1"/>
</dbReference>
<reference evidence="10" key="2">
    <citation type="journal article" date="2013" name="Nat. Genet.">
        <title>The genome of the platyfish, Xiphophorus maculatus, provides insights into evolutionary adaptation and several complex traits.</title>
        <authorList>
            <person name="Schartl M."/>
            <person name="Walter R.B."/>
            <person name="Shen Y."/>
            <person name="Garcia T."/>
            <person name="Catchen J."/>
            <person name="Amores A."/>
            <person name="Braasch I."/>
            <person name="Chalopin D."/>
            <person name="Volff J.N."/>
            <person name="Lesch K.P."/>
            <person name="Bisazza A."/>
            <person name="Minx P."/>
            <person name="Hillier L."/>
            <person name="Wilson R.K."/>
            <person name="Fuerstenberg S."/>
            <person name="Boore J."/>
            <person name="Searle S."/>
            <person name="Postlethwait J.H."/>
            <person name="Warren W.C."/>
        </authorList>
    </citation>
    <scope>NUCLEOTIDE SEQUENCE [LARGE SCALE GENOMIC DNA]</scope>
    <source>
        <strain evidence="10">JP 163 A</strain>
    </source>
</reference>
<reference evidence="10" key="1">
    <citation type="submission" date="2012-01" db="EMBL/GenBank/DDBJ databases">
        <authorList>
            <person name="Walter R."/>
            <person name="Schartl M."/>
            <person name="Warren W."/>
        </authorList>
    </citation>
    <scope>NUCLEOTIDE SEQUENCE [LARGE SCALE GENOMIC DNA]</scope>
    <source>
        <strain evidence="10">JP 163 A</strain>
    </source>
</reference>
<dbReference type="EC" id="2.4.1.-" evidence="8"/>
<accession>A0A3B5Q4B1</accession>
<keyword evidence="3 8" id="KW-0328">Glycosyltransferase</keyword>
<dbReference type="GeneTree" id="ENSGT00530000064359"/>
<name>A0A3B5Q4B1_XIPMA</name>
<evidence type="ECO:0000256" key="2">
    <source>
        <dbReference type="ARBA" id="ARBA00007647"/>
    </source>
</evidence>
<evidence type="ECO:0000256" key="6">
    <source>
        <dbReference type="ARBA" id="ARBA00022989"/>
    </source>
</evidence>
<protein>
    <recommendedName>
        <fullName evidence="8">Glycosyltransferase family 92 protein</fullName>
        <ecNumber evidence="8">2.4.1.-</ecNumber>
    </recommendedName>
</protein>
<reference evidence="9" key="4">
    <citation type="submission" date="2025-09" db="UniProtKB">
        <authorList>
            <consortium name="Ensembl"/>
        </authorList>
    </citation>
    <scope>IDENTIFICATION</scope>
    <source>
        <strain evidence="9">JP 163 A</strain>
    </source>
</reference>
<comment type="similarity">
    <text evidence="2 8">Belongs to the glycosyltransferase 92 family.</text>
</comment>
<sequence length="466" mass="52536">MSLVLQPPALKKLRLLTYSLVFILGVALLLQTFRSDRMLPLQVLTYALQPSVGSAVVQNQTAGTTVLKGQSAHLIGVGGSKALLVSAFLEHRTKPKKVLVVAIMFRQEKVSLQCRLLCSERRHVSRASVDIHWDHFGFPYGTADVSCPLPPACQAPSHVAVTSAAARNRDKADLEFLEVQNQKELNVFPYNFTSCFSTMYNYTNILQLVQTVEMLQLLGVNRIVIYKMNCSNETQRVLDYYTDKGLVEVVPWSLSEYLKVSRRAKPDQDPGDIHYFGQIPALNDCLYRSMYRSKYVALHDPDELILPQTVDSWSELLPLLEKRHGADRCFYFENNWFPTEFTLPPPPPNVLPGLGLWRNVSGANVLTHLYSEPVKPKPAFNNFKTITNPRSVFVVTVHGVLRSQKSCAWVDRTVARMYHTKVRGQTGLKAQQLIYDGRLLSYSGRLTSAVSAVLRETRLLPDGARR</sequence>
<dbReference type="GO" id="GO:0016020">
    <property type="term" value="C:membrane"/>
    <property type="evidence" value="ECO:0007669"/>
    <property type="project" value="UniProtKB-SubCell"/>
</dbReference>
<keyword evidence="7 8" id="KW-0472">Membrane</keyword>
<comment type="subcellular location">
    <subcellularLocation>
        <location evidence="1">Membrane</location>
        <topology evidence="1">Single-pass membrane protein</topology>
    </subcellularLocation>
</comment>
<organism evidence="9 10">
    <name type="scientific">Xiphophorus maculatus</name>
    <name type="common">Southern platyfish</name>
    <name type="synonym">Platypoecilus maculatus</name>
    <dbReference type="NCBI Taxonomy" id="8083"/>
    <lineage>
        <taxon>Eukaryota</taxon>
        <taxon>Metazoa</taxon>
        <taxon>Chordata</taxon>
        <taxon>Craniata</taxon>
        <taxon>Vertebrata</taxon>
        <taxon>Euteleostomi</taxon>
        <taxon>Actinopterygii</taxon>
        <taxon>Neopterygii</taxon>
        <taxon>Teleostei</taxon>
        <taxon>Neoteleostei</taxon>
        <taxon>Acanthomorphata</taxon>
        <taxon>Ovalentaria</taxon>
        <taxon>Atherinomorphae</taxon>
        <taxon>Cyprinodontiformes</taxon>
        <taxon>Poeciliidae</taxon>
        <taxon>Poeciliinae</taxon>
        <taxon>Xiphophorus</taxon>
    </lineage>
</organism>
<evidence type="ECO:0000256" key="4">
    <source>
        <dbReference type="ARBA" id="ARBA00022679"/>
    </source>
</evidence>
<dbReference type="Ensembl" id="ENSXMAT00000038899.1">
    <property type="protein sequence ID" value="ENSXMAP00000025945.1"/>
    <property type="gene ID" value="ENSXMAG00000006952.2"/>
</dbReference>
<dbReference type="PANTHER" id="PTHR21461">
    <property type="entry name" value="GLYCOSYLTRANSFERASE FAMILY 92 PROTEIN"/>
    <property type="match status" value="1"/>
</dbReference>
<evidence type="ECO:0000256" key="1">
    <source>
        <dbReference type="ARBA" id="ARBA00004167"/>
    </source>
</evidence>
<keyword evidence="10" id="KW-1185">Reference proteome</keyword>
<reference evidence="9" key="3">
    <citation type="submission" date="2025-08" db="UniProtKB">
        <authorList>
            <consortium name="Ensembl"/>
        </authorList>
    </citation>
    <scope>IDENTIFICATION</scope>
    <source>
        <strain evidence="9">JP 163 A</strain>
    </source>
</reference>
<evidence type="ECO:0000256" key="3">
    <source>
        <dbReference type="ARBA" id="ARBA00022676"/>
    </source>
</evidence>
<dbReference type="Proteomes" id="UP000002852">
    <property type="component" value="Unassembled WGS sequence"/>
</dbReference>
<evidence type="ECO:0000256" key="8">
    <source>
        <dbReference type="RuleBase" id="RU366017"/>
    </source>
</evidence>
<keyword evidence="6 8" id="KW-1133">Transmembrane helix</keyword>
<dbReference type="GO" id="GO:0016757">
    <property type="term" value="F:glycosyltransferase activity"/>
    <property type="evidence" value="ECO:0007669"/>
    <property type="project" value="UniProtKB-UniRule"/>
</dbReference>
<keyword evidence="4 8" id="KW-0808">Transferase</keyword>
<dbReference type="RefSeq" id="XP_023207074.1">
    <property type="nucleotide sequence ID" value="XM_023351306.1"/>
</dbReference>
<proteinExistence type="inferred from homology"/>
<dbReference type="AlphaFoldDB" id="A0A3B5Q4B1"/>
<evidence type="ECO:0000256" key="5">
    <source>
        <dbReference type="ARBA" id="ARBA00022692"/>
    </source>
</evidence>